<protein>
    <submittedName>
        <fullName evidence="2">Uncharacterized protein</fullName>
    </submittedName>
</protein>
<keyword evidence="1" id="KW-0472">Membrane</keyword>
<gene>
    <name evidence="2" type="ORF">FHS27_002093</name>
</gene>
<dbReference type="EMBL" id="JACHXU010000006">
    <property type="protein sequence ID" value="MBB3206284.1"/>
    <property type="molecule type" value="Genomic_DNA"/>
</dbReference>
<keyword evidence="1" id="KW-1133">Transmembrane helix</keyword>
<evidence type="ECO:0000256" key="1">
    <source>
        <dbReference type="SAM" id="Phobius"/>
    </source>
</evidence>
<feature type="transmembrane region" description="Helical" evidence="1">
    <location>
        <begin position="66"/>
        <end position="84"/>
    </location>
</feature>
<dbReference type="AlphaFoldDB" id="A0A7W5DXY5"/>
<sequence length="456" mass="50980">MSLPQEIETNQACRCVSDWERGLSTILLWSSPVILIVTWVGSATFGKTLLFLYPAASPAGFISSKLGLVAGILAALSIVLYWATLRTARIERANRLPGLSPLLCLLGLGLGGLLLQFPKSHWVFQESVKARTPQLEFSRNIIFMQQKLFTEAPIEITPAPLSKVGLVGSSQINLGIDVEQLETWSGEGAVHKYCLPGMVPLQYQALSAPLAEKRLDVVVCWLSEFDFFRERELPTSRLRWCAETANVRDVFSVLTPNQAWFNRGHLADLATAVVTPLWSQREPIQMLSFRFWWRFDVGAPVASDEEQQVGARLADLDQGVKNAKQNIQRTPLVDANFQAFERFARRLTDAGTRLVIIEGESHPLTMEAYPPAFRAETREKLSELSRSVGFDFVTTDQRVQLETDDWRDAVHLNETGEAKLTNWLMNYLQESTNRLGAALPVSVPSAHPLNLPSQSF</sequence>
<reference evidence="2 3" key="1">
    <citation type="submission" date="2020-08" db="EMBL/GenBank/DDBJ databases">
        <title>Genomic Encyclopedia of Type Strains, Phase III (KMG-III): the genomes of soil and plant-associated and newly described type strains.</title>
        <authorList>
            <person name="Whitman W."/>
        </authorList>
    </citation>
    <scope>NUCLEOTIDE SEQUENCE [LARGE SCALE GENOMIC DNA]</scope>
    <source>
        <strain evidence="2 3">CECT 8075</strain>
    </source>
</reference>
<dbReference type="RefSeq" id="WP_184304679.1">
    <property type="nucleotide sequence ID" value="NZ_JACHXU010000006.1"/>
</dbReference>
<evidence type="ECO:0000313" key="2">
    <source>
        <dbReference type="EMBL" id="MBB3206284.1"/>
    </source>
</evidence>
<feature type="transmembrane region" description="Helical" evidence="1">
    <location>
        <begin position="26"/>
        <end position="46"/>
    </location>
</feature>
<comment type="caution">
    <text evidence="2">The sequence shown here is derived from an EMBL/GenBank/DDBJ whole genome shotgun (WGS) entry which is preliminary data.</text>
</comment>
<organism evidence="2 3">
    <name type="scientific">Aporhodopirellula rubra</name>
    <dbReference type="NCBI Taxonomy" id="980271"/>
    <lineage>
        <taxon>Bacteria</taxon>
        <taxon>Pseudomonadati</taxon>
        <taxon>Planctomycetota</taxon>
        <taxon>Planctomycetia</taxon>
        <taxon>Pirellulales</taxon>
        <taxon>Pirellulaceae</taxon>
        <taxon>Aporhodopirellula</taxon>
    </lineage>
</organism>
<evidence type="ECO:0000313" key="3">
    <source>
        <dbReference type="Proteomes" id="UP000536179"/>
    </source>
</evidence>
<name>A0A7W5DXY5_9BACT</name>
<keyword evidence="1" id="KW-0812">Transmembrane</keyword>
<dbReference type="Proteomes" id="UP000536179">
    <property type="component" value="Unassembled WGS sequence"/>
</dbReference>
<accession>A0A7W5DXY5</accession>
<feature type="transmembrane region" description="Helical" evidence="1">
    <location>
        <begin position="96"/>
        <end position="117"/>
    </location>
</feature>
<proteinExistence type="predicted"/>
<keyword evidence="3" id="KW-1185">Reference proteome</keyword>